<dbReference type="SUPFAM" id="SSF55785">
    <property type="entry name" value="PYP-like sensor domain (PAS domain)"/>
    <property type="match status" value="1"/>
</dbReference>
<keyword evidence="1" id="KW-1133">Transmembrane helix</keyword>
<proteinExistence type="predicted"/>
<dbReference type="KEGG" id="bsol:FSW04_13980"/>
<feature type="transmembrane region" description="Helical" evidence="1">
    <location>
        <begin position="231"/>
        <end position="250"/>
    </location>
</feature>
<dbReference type="SMART" id="SM00471">
    <property type="entry name" value="HDc"/>
    <property type="match status" value="1"/>
</dbReference>
<name>A0A5B8U6U9_9ACTN</name>
<feature type="domain" description="HD-GYP" evidence="4">
    <location>
        <begin position="424"/>
        <end position="621"/>
    </location>
</feature>
<feature type="transmembrane region" description="Helical" evidence="1">
    <location>
        <begin position="262"/>
        <end position="284"/>
    </location>
</feature>
<dbReference type="InterPro" id="IPR052020">
    <property type="entry name" value="Cyclic_di-GMP/3'3'-cGAMP_PDE"/>
</dbReference>
<dbReference type="PANTHER" id="PTHR45228">
    <property type="entry name" value="CYCLIC DI-GMP PHOSPHODIESTERASE TM_0186-RELATED"/>
    <property type="match status" value="1"/>
</dbReference>
<dbReference type="Pfam" id="PF08448">
    <property type="entry name" value="PAS_4"/>
    <property type="match status" value="1"/>
</dbReference>
<keyword evidence="1" id="KW-0472">Membrane</keyword>
<feature type="domain" description="PAC" evidence="3">
    <location>
        <begin position="374"/>
        <end position="426"/>
    </location>
</feature>
<dbReference type="InterPro" id="IPR013656">
    <property type="entry name" value="PAS_4"/>
</dbReference>
<dbReference type="PROSITE" id="PS51832">
    <property type="entry name" value="HD_GYP"/>
    <property type="match status" value="1"/>
</dbReference>
<dbReference type="PROSITE" id="PS50112">
    <property type="entry name" value="PAS"/>
    <property type="match status" value="1"/>
</dbReference>
<evidence type="ECO:0000259" key="4">
    <source>
        <dbReference type="PROSITE" id="PS51832"/>
    </source>
</evidence>
<dbReference type="InterPro" id="IPR006675">
    <property type="entry name" value="HDIG_dom"/>
</dbReference>
<dbReference type="Gene3D" id="3.30.450.20">
    <property type="entry name" value="PAS domain"/>
    <property type="match status" value="1"/>
</dbReference>
<dbReference type="RefSeq" id="WP_146920257.1">
    <property type="nucleotide sequence ID" value="NZ_CP042430.1"/>
</dbReference>
<dbReference type="NCBIfam" id="TIGR00229">
    <property type="entry name" value="sensory_box"/>
    <property type="match status" value="1"/>
</dbReference>
<dbReference type="NCBIfam" id="TIGR00277">
    <property type="entry name" value="HDIG"/>
    <property type="match status" value="1"/>
</dbReference>
<dbReference type="Pfam" id="PF13487">
    <property type="entry name" value="HD_5"/>
    <property type="match status" value="1"/>
</dbReference>
<dbReference type="InterPro" id="IPR037522">
    <property type="entry name" value="HD_GYP_dom"/>
</dbReference>
<feature type="transmembrane region" description="Helical" evidence="1">
    <location>
        <begin position="158"/>
        <end position="185"/>
    </location>
</feature>
<feature type="transmembrane region" description="Helical" evidence="1">
    <location>
        <begin position="128"/>
        <end position="146"/>
    </location>
</feature>
<dbReference type="Gene3D" id="1.10.3210.10">
    <property type="entry name" value="Hypothetical protein af1432"/>
    <property type="match status" value="1"/>
</dbReference>
<feature type="transmembrane region" description="Helical" evidence="1">
    <location>
        <begin position="86"/>
        <end position="108"/>
    </location>
</feature>
<dbReference type="Proteomes" id="UP000321805">
    <property type="component" value="Chromosome"/>
</dbReference>
<evidence type="ECO:0000313" key="5">
    <source>
        <dbReference type="EMBL" id="QEC48568.1"/>
    </source>
</evidence>
<organism evidence="5 6">
    <name type="scientific">Baekduia soli</name>
    <dbReference type="NCBI Taxonomy" id="496014"/>
    <lineage>
        <taxon>Bacteria</taxon>
        <taxon>Bacillati</taxon>
        <taxon>Actinomycetota</taxon>
        <taxon>Thermoleophilia</taxon>
        <taxon>Solirubrobacterales</taxon>
        <taxon>Baekduiaceae</taxon>
        <taxon>Baekduia</taxon>
    </lineage>
</organism>
<dbReference type="InterPro" id="IPR035965">
    <property type="entry name" value="PAS-like_dom_sf"/>
</dbReference>
<evidence type="ECO:0000259" key="3">
    <source>
        <dbReference type="PROSITE" id="PS50113"/>
    </source>
</evidence>
<dbReference type="CDD" id="cd00130">
    <property type="entry name" value="PAS"/>
    <property type="match status" value="1"/>
</dbReference>
<dbReference type="OrthoDB" id="9802066at2"/>
<protein>
    <submittedName>
        <fullName evidence="5">PAS domain S-box protein</fullName>
    </submittedName>
</protein>
<dbReference type="AlphaFoldDB" id="A0A5B8U6U9"/>
<evidence type="ECO:0000256" key="1">
    <source>
        <dbReference type="SAM" id="Phobius"/>
    </source>
</evidence>
<dbReference type="InterPro" id="IPR000014">
    <property type="entry name" value="PAS"/>
</dbReference>
<dbReference type="SUPFAM" id="SSF109604">
    <property type="entry name" value="HD-domain/PDEase-like"/>
    <property type="match status" value="1"/>
</dbReference>
<keyword evidence="1" id="KW-0812">Transmembrane</keyword>
<feature type="transmembrane region" description="Helical" evidence="1">
    <location>
        <begin position="12"/>
        <end position="36"/>
    </location>
</feature>
<keyword evidence="6" id="KW-1185">Reference proteome</keyword>
<reference evidence="5 6" key="1">
    <citation type="journal article" date="2018" name="J. Microbiol.">
        <title>Baekduia soli gen. nov., sp. nov., a novel bacterium isolated from the soil of Baekdu Mountain and proposal of a novel family name, Baekduiaceae fam. nov.</title>
        <authorList>
            <person name="An D.S."/>
            <person name="Siddiqi M.Z."/>
            <person name="Kim K.H."/>
            <person name="Yu H.S."/>
            <person name="Im W.T."/>
        </authorList>
    </citation>
    <scope>NUCLEOTIDE SEQUENCE [LARGE SCALE GENOMIC DNA]</scope>
    <source>
        <strain evidence="5 6">BR7-21</strain>
    </source>
</reference>
<dbReference type="InterPro" id="IPR000700">
    <property type="entry name" value="PAS-assoc_C"/>
</dbReference>
<feature type="domain" description="PAS" evidence="2">
    <location>
        <begin position="300"/>
        <end position="370"/>
    </location>
</feature>
<evidence type="ECO:0000313" key="6">
    <source>
        <dbReference type="Proteomes" id="UP000321805"/>
    </source>
</evidence>
<dbReference type="SMART" id="SM00091">
    <property type="entry name" value="PAS"/>
    <property type="match status" value="1"/>
</dbReference>
<sequence>MGRMTPARLTRLADPTMVAVIVVGVMAGTVLLGWALGADVLRSGWPRTVAVKPNTAIAFLWSALALALLSPPSVSRRHRRAGRSLAAAAGTLGALSLAEYIGGIDLGVDQLLFSETPGAVGTSNLGRMAPNTALNFMLLAGALFCLHPRRDWQSWAMVALGLLVAVLAAVALIGYLSGVTSLYAVSNVTQMAIPTAIAFLVLVAGMCCARPERGPLRLVNSDTAGGTVIRVVFPATVALPLLLGVLRLIGHNARLYDADTGTWLMVLAMMFLLVPLTWVLAASLDRSECALRRSRVMRQEAQRERVAFEEAPIGSVLTTPDGTIQRVNGAMCEIIGYRADELLGHCIYDFTHGEDQQLTRATVRGLLDGEVGTFRIDKRYRHRDGHVVDAHVAITAILDEDGRVGQLFGQVQDISDARRAADDLQHAQLETLARLGAAAEFRDDDTGQHTRRVGDLSAAIAERLGLPAATVALLRMAAPLHDVGKIAIPDAVLLKPGRLTSDELNQMKAHTTVGARMLSGGAFPLLEMAEQIALTHHERWDGSGYPAGLSGEGIPLVGRIVAVADVFDALTHARPYKNAWTASKAIAEMRRQSGRQFDPTVLAAFLELRYPTTPTDARRPRHAPLVTSAA</sequence>
<feature type="transmembrane region" description="Helical" evidence="1">
    <location>
        <begin position="56"/>
        <end position="74"/>
    </location>
</feature>
<accession>A0A5B8U6U9</accession>
<feature type="transmembrane region" description="Helical" evidence="1">
    <location>
        <begin position="191"/>
        <end position="210"/>
    </location>
</feature>
<dbReference type="InterPro" id="IPR003607">
    <property type="entry name" value="HD/PDEase_dom"/>
</dbReference>
<dbReference type="CDD" id="cd00077">
    <property type="entry name" value="HDc"/>
    <property type="match status" value="1"/>
</dbReference>
<evidence type="ECO:0000259" key="2">
    <source>
        <dbReference type="PROSITE" id="PS50112"/>
    </source>
</evidence>
<dbReference type="SMART" id="SM00086">
    <property type="entry name" value="PAC"/>
    <property type="match status" value="1"/>
</dbReference>
<dbReference type="EMBL" id="CP042430">
    <property type="protein sequence ID" value="QEC48568.1"/>
    <property type="molecule type" value="Genomic_DNA"/>
</dbReference>
<dbReference type="PROSITE" id="PS50113">
    <property type="entry name" value="PAC"/>
    <property type="match status" value="1"/>
</dbReference>
<gene>
    <name evidence="5" type="ORF">FSW04_13980</name>
</gene>
<dbReference type="InterPro" id="IPR001610">
    <property type="entry name" value="PAC"/>
</dbReference>